<dbReference type="Proteomes" id="UP000054565">
    <property type="component" value="Unassembled WGS sequence"/>
</dbReference>
<comment type="subcellular location">
    <subcellularLocation>
        <location evidence="1">Nucleus</location>
    </subcellularLocation>
</comment>
<dbReference type="Gene3D" id="1.25.40.10">
    <property type="entry name" value="Tetratricopeptide repeat domain"/>
    <property type="match status" value="1"/>
</dbReference>
<dbReference type="InterPro" id="IPR011990">
    <property type="entry name" value="TPR-like_helical_dom_sf"/>
</dbReference>
<feature type="region of interest" description="Disordered" evidence="4">
    <location>
        <begin position="1086"/>
        <end position="1109"/>
    </location>
</feature>
<gene>
    <name evidence="5" type="ORF">CIRG_09769</name>
</gene>
<evidence type="ECO:0000313" key="6">
    <source>
        <dbReference type="Proteomes" id="UP000054565"/>
    </source>
</evidence>
<feature type="compositionally biased region" description="Polar residues" evidence="4">
    <location>
        <begin position="1091"/>
        <end position="1109"/>
    </location>
</feature>
<evidence type="ECO:0000256" key="3">
    <source>
        <dbReference type="ARBA" id="ARBA00023242"/>
    </source>
</evidence>
<protein>
    <recommendedName>
        <fullName evidence="7">DUF1740-domain-containing protein</fullName>
    </recommendedName>
</protein>
<sequence length="1109" mass="127124">MESREGKGKPAIPRFASFKPKPQRPSERPEAKREDTEHEGRDSTRHSHRSEHKEEHSISTKSSDRKTRAPLAASREDPRDRESSRYNEHKEPEQHRADIFKIDKRGDKYNVEYGSPHLYDIPSYHRTGAGRVLGLRTDYTIDRELSFGTKIVIRPRGSNRGTDNGRQRYNSSLWKRASRFKEFRRVRPVSHAPGDLESESSFISLSASGGRKRRRVDNKASSEDSGPDYRSIEGKAKPTDSLALDLDMTSDSDIESEEVAARRRNASLSAHVSVHPDDINGWLDLISHQGSMVGTADSEGHRTYTMAEKKSIADIKISMYERALNKIPHNAPRDRLLLGMMEEGATIWDTKILLSKWKSVLQLNPGYIALWVKYLDFQQTRFVNFTYENCRSIFLECLRINQTHCDNLNRGVVHLYILLRLSLFMREAGYFEHAVALWQATLEFNFCGRTVDIKNNLPNAVRSFSEFWDSEMPRLGEVGAKGWNSNENEPPASKSDPPIADIDMKAIFDSWGKLERRQMRRSRLPARTLDEVQEDDPYRVILSSDIQDFLTFFSEPGLLDLLLDAFLLFCHLPPHSSRENAHILKEWREDPFIRNLILEQETASSQWFRDPSHEMDEPDLPTPVSLPYSNFAVTHDTIFSDGSSWFSAFKSWRSTYVDDTSSLDAPWVRRTLRQLVEWVPENDTLAEYSVGLEYICNSSDAAKYAKNLLRKRPSSITLYNAYALIERRRGQEIAAEKVWMTTLSMSKSFPEEVRKDSIMLWQSWLWEALRSNDACKAIRLLIALPENAINVDELSRDSQAATGFSPAEFLKTQRVLVEAQNYGLSFRNSTVFISNTECLALLHYLTRTFEIESALNIYRAAEERLKDSHLEQTPLAELLHQSKAKLLWHHISNTMKYKPALVREELSNSLSLFPNNSIFLSIFAYNESRFRIDDRVRLILRQHISSSSRRSLDGNMGTPGHSPLTPHFFSIYSELHRGVSAGSTAHSVRAAFETAVSSPPGQYSAAIWKLYILFELGWGRKERARDVFYRSIRSCPWVKELVLLAFTEPGLKEMMGTDELRKIWNVPVEKGLRIHVDLEDVLEEMDDEKSISGQSAINPSGDQSSDGEM</sequence>
<dbReference type="Pfam" id="PF08424">
    <property type="entry name" value="NRDE-2"/>
    <property type="match status" value="1"/>
</dbReference>
<organism evidence="5 6">
    <name type="scientific">Coccidioides immitis RMSCC 2394</name>
    <dbReference type="NCBI Taxonomy" id="404692"/>
    <lineage>
        <taxon>Eukaryota</taxon>
        <taxon>Fungi</taxon>
        <taxon>Dikarya</taxon>
        <taxon>Ascomycota</taxon>
        <taxon>Pezizomycotina</taxon>
        <taxon>Eurotiomycetes</taxon>
        <taxon>Eurotiomycetidae</taxon>
        <taxon>Onygenales</taxon>
        <taxon>Onygenaceae</taxon>
        <taxon>Coccidioides</taxon>
    </lineage>
</organism>
<evidence type="ECO:0000256" key="4">
    <source>
        <dbReference type="SAM" id="MobiDB-lite"/>
    </source>
</evidence>
<dbReference type="PANTHER" id="PTHR13471">
    <property type="entry name" value="TETRATRICOPEPTIDE-LIKE HELICAL"/>
    <property type="match status" value="1"/>
</dbReference>
<dbReference type="InterPro" id="IPR013633">
    <property type="entry name" value="NRDE-2"/>
</dbReference>
<dbReference type="EMBL" id="DS028099">
    <property type="protein sequence ID" value="KMP09599.1"/>
    <property type="molecule type" value="Genomic_DNA"/>
</dbReference>
<dbReference type="GO" id="GO:0031048">
    <property type="term" value="P:regulatory ncRNA-mediated heterochromatin formation"/>
    <property type="evidence" value="ECO:0007669"/>
    <property type="project" value="TreeGrafter"/>
</dbReference>
<dbReference type="GO" id="GO:1902369">
    <property type="term" value="P:negative regulation of RNA catabolic process"/>
    <property type="evidence" value="ECO:0007669"/>
    <property type="project" value="TreeGrafter"/>
</dbReference>
<evidence type="ECO:0000313" key="5">
    <source>
        <dbReference type="EMBL" id="KMP09599.1"/>
    </source>
</evidence>
<feature type="compositionally biased region" description="Basic and acidic residues" evidence="4">
    <location>
        <begin position="24"/>
        <end position="67"/>
    </location>
</feature>
<dbReference type="GO" id="GO:0071013">
    <property type="term" value="C:catalytic step 2 spliceosome"/>
    <property type="evidence" value="ECO:0007669"/>
    <property type="project" value="TreeGrafter"/>
</dbReference>
<comment type="similarity">
    <text evidence="2">Belongs to the NRDE2 family.</text>
</comment>
<keyword evidence="3" id="KW-0539">Nucleus</keyword>
<evidence type="ECO:0000256" key="2">
    <source>
        <dbReference type="ARBA" id="ARBA00009265"/>
    </source>
</evidence>
<proteinExistence type="inferred from homology"/>
<evidence type="ECO:0008006" key="7">
    <source>
        <dbReference type="Google" id="ProtNLM"/>
    </source>
</evidence>
<accession>A0A0J6YQU6</accession>
<evidence type="ECO:0000256" key="1">
    <source>
        <dbReference type="ARBA" id="ARBA00004123"/>
    </source>
</evidence>
<feature type="region of interest" description="Disordered" evidence="4">
    <location>
        <begin position="207"/>
        <end position="241"/>
    </location>
</feature>
<feature type="region of interest" description="Disordered" evidence="4">
    <location>
        <begin position="1"/>
        <end position="96"/>
    </location>
</feature>
<dbReference type="PANTHER" id="PTHR13471:SF0">
    <property type="entry name" value="NUCLEAR EXOSOME REGULATOR NRDE2"/>
    <property type="match status" value="1"/>
</dbReference>
<feature type="compositionally biased region" description="Basic and acidic residues" evidence="4">
    <location>
        <begin position="74"/>
        <end position="96"/>
    </location>
</feature>
<dbReference type="STRING" id="404692.A0A0J6YQU6"/>
<reference evidence="6" key="1">
    <citation type="journal article" date="2010" name="Genome Res.">
        <title>Population genomic sequencing of Coccidioides fungi reveals recent hybridization and transposon control.</title>
        <authorList>
            <person name="Neafsey D.E."/>
            <person name="Barker B.M."/>
            <person name="Sharpton T.J."/>
            <person name="Stajich J.E."/>
            <person name="Park D.J."/>
            <person name="Whiston E."/>
            <person name="Hung C.-Y."/>
            <person name="McMahan C."/>
            <person name="White J."/>
            <person name="Sykes S."/>
            <person name="Heiman D."/>
            <person name="Young S."/>
            <person name="Zeng Q."/>
            <person name="Abouelleil A."/>
            <person name="Aftuck L."/>
            <person name="Bessette D."/>
            <person name="Brown A."/>
            <person name="FitzGerald M."/>
            <person name="Lui A."/>
            <person name="Macdonald J.P."/>
            <person name="Priest M."/>
            <person name="Orbach M.J."/>
            <person name="Galgiani J.N."/>
            <person name="Kirkland T.N."/>
            <person name="Cole G.T."/>
            <person name="Birren B.W."/>
            <person name="Henn M.R."/>
            <person name="Taylor J.W."/>
            <person name="Rounsley S.D."/>
        </authorList>
    </citation>
    <scope>NUCLEOTIDE SEQUENCE [LARGE SCALE GENOMIC DNA]</scope>
    <source>
        <strain evidence="6">RMSCC 2394</strain>
    </source>
</reference>
<dbReference type="OrthoDB" id="297219at2759"/>
<dbReference type="AlphaFoldDB" id="A0A0J6YQU6"/>
<name>A0A0J6YQU6_COCIT</name>